<dbReference type="InterPro" id="IPR011663">
    <property type="entry name" value="UTRA"/>
</dbReference>
<proteinExistence type="predicted"/>
<dbReference type="InterPro" id="IPR036390">
    <property type="entry name" value="WH_DNA-bd_sf"/>
</dbReference>
<dbReference type="Pfam" id="PF00392">
    <property type="entry name" value="GntR"/>
    <property type="match status" value="1"/>
</dbReference>
<evidence type="ECO:0000313" key="6">
    <source>
        <dbReference type="Proteomes" id="UP000539372"/>
    </source>
</evidence>
<keyword evidence="1" id="KW-0805">Transcription regulation</keyword>
<dbReference type="Gene3D" id="1.10.10.10">
    <property type="entry name" value="Winged helix-like DNA-binding domain superfamily/Winged helix DNA-binding domain"/>
    <property type="match status" value="1"/>
</dbReference>
<dbReference type="Gene3D" id="3.40.1410.10">
    <property type="entry name" value="Chorismate lyase-like"/>
    <property type="match status" value="1"/>
</dbReference>
<dbReference type="EMBL" id="JABBNT010000001">
    <property type="protein sequence ID" value="NMM43177.1"/>
    <property type="molecule type" value="Genomic_DNA"/>
</dbReference>
<comment type="caution">
    <text evidence="5">The sequence shown here is derived from an EMBL/GenBank/DDBJ whole genome shotgun (WGS) entry which is preliminary data.</text>
</comment>
<dbReference type="SMART" id="SM00866">
    <property type="entry name" value="UTRA"/>
    <property type="match status" value="1"/>
</dbReference>
<dbReference type="InterPro" id="IPR000524">
    <property type="entry name" value="Tscrpt_reg_HTH_GntR"/>
</dbReference>
<keyword evidence="2" id="KW-0238">DNA-binding</keyword>
<dbReference type="GO" id="GO:0003677">
    <property type="term" value="F:DNA binding"/>
    <property type="evidence" value="ECO:0007669"/>
    <property type="project" value="UniProtKB-KW"/>
</dbReference>
<gene>
    <name evidence="5" type="ORF">HH303_01720</name>
</gene>
<dbReference type="PRINTS" id="PR00035">
    <property type="entry name" value="HTHGNTR"/>
</dbReference>
<dbReference type="Pfam" id="PF07702">
    <property type="entry name" value="UTRA"/>
    <property type="match status" value="1"/>
</dbReference>
<dbReference type="InterPro" id="IPR036388">
    <property type="entry name" value="WH-like_DNA-bd_sf"/>
</dbReference>
<dbReference type="Proteomes" id="UP000539372">
    <property type="component" value="Unassembled WGS sequence"/>
</dbReference>
<dbReference type="PANTHER" id="PTHR44846:SF16">
    <property type="entry name" value="TRANSCRIPTIONAL REGULATOR PHNF-RELATED"/>
    <property type="match status" value="1"/>
</dbReference>
<dbReference type="SMART" id="SM00345">
    <property type="entry name" value="HTH_GNTR"/>
    <property type="match status" value="1"/>
</dbReference>
<dbReference type="PROSITE" id="PS50949">
    <property type="entry name" value="HTH_GNTR"/>
    <property type="match status" value="1"/>
</dbReference>
<name>A0A7Y0HER3_9PROT</name>
<keyword evidence="3" id="KW-0804">Transcription</keyword>
<dbReference type="GO" id="GO:0003700">
    <property type="term" value="F:DNA-binding transcription factor activity"/>
    <property type="evidence" value="ECO:0007669"/>
    <property type="project" value="InterPro"/>
</dbReference>
<accession>A0A7Y0HER3</accession>
<evidence type="ECO:0000256" key="2">
    <source>
        <dbReference type="ARBA" id="ARBA00023125"/>
    </source>
</evidence>
<evidence type="ECO:0000313" key="5">
    <source>
        <dbReference type="EMBL" id="NMM43177.1"/>
    </source>
</evidence>
<sequence>MRELAPYLRIKEDLLDRVRSGTWKPGDLIPGEQRLAEQFGCARATVHRALRELAEEGVLERRRKAGTRVARPTSRSVAFDIPLVEDEIRATGARYHYELLEREIAPLPPAEAASLERATGTPALHLRCLHFADRRPYQLEDRWIDIDTVPEAVDVDFAAEGANGWLVHNVPWTDAEHSIHADLAAGEIARSLNLTDGDPVLVVERRTWNDKGPVTTVRFHHPGRSHRLRTAFVAR</sequence>
<dbReference type="RefSeq" id="WP_169623476.1">
    <property type="nucleotide sequence ID" value="NZ_JABBNT010000001.1"/>
</dbReference>
<dbReference type="SUPFAM" id="SSF46785">
    <property type="entry name" value="Winged helix' DNA-binding domain"/>
    <property type="match status" value="1"/>
</dbReference>
<dbReference type="InterPro" id="IPR050679">
    <property type="entry name" value="Bact_HTH_transcr_reg"/>
</dbReference>
<dbReference type="AlphaFoldDB" id="A0A7Y0HER3"/>
<dbReference type="SUPFAM" id="SSF64288">
    <property type="entry name" value="Chorismate lyase-like"/>
    <property type="match status" value="1"/>
</dbReference>
<organism evidence="5 6">
    <name type="scientific">Pacificispira spongiicola</name>
    <dbReference type="NCBI Taxonomy" id="2729598"/>
    <lineage>
        <taxon>Bacteria</taxon>
        <taxon>Pseudomonadati</taxon>
        <taxon>Pseudomonadota</taxon>
        <taxon>Alphaproteobacteria</taxon>
        <taxon>Rhodospirillales</taxon>
        <taxon>Rhodospirillaceae</taxon>
        <taxon>Pacificispira</taxon>
    </lineage>
</organism>
<evidence type="ECO:0000256" key="3">
    <source>
        <dbReference type="ARBA" id="ARBA00023163"/>
    </source>
</evidence>
<evidence type="ECO:0000256" key="1">
    <source>
        <dbReference type="ARBA" id="ARBA00023015"/>
    </source>
</evidence>
<dbReference type="PANTHER" id="PTHR44846">
    <property type="entry name" value="MANNOSYL-D-GLYCERATE TRANSPORT/METABOLISM SYSTEM REPRESSOR MNGR-RELATED"/>
    <property type="match status" value="1"/>
</dbReference>
<keyword evidence="6" id="KW-1185">Reference proteome</keyword>
<feature type="domain" description="HTH gntR-type" evidence="4">
    <location>
        <begin position="4"/>
        <end position="72"/>
    </location>
</feature>
<dbReference type="CDD" id="cd07377">
    <property type="entry name" value="WHTH_GntR"/>
    <property type="match status" value="1"/>
</dbReference>
<protein>
    <submittedName>
        <fullName evidence="5">UTRA domain-containing protein</fullName>
    </submittedName>
</protein>
<reference evidence="5 6" key="1">
    <citation type="submission" date="2020-04" db="EMBL/GenBank/DDBJ databases">
        <title>Rhodospirillaceae bacterium KN72 isolated from deep sea.</title>
        <authorList>
            <person name="Zhang D.-C."/>
        </authorList>
    </citation>
    <scope>NUCLEOTIDE SEQUENCE [LARGE SCALE GENOMIC DNA]</scope>
    <source>
        <strain evidence="5 6">KN72</strain>
    </source>
</reference>
<evidence type="ECO:0000259" key="4">
    <source>
        <dbReference type="PROSITE" id="PS50949"/>
    </source>
</evidence>
<dbReference type="InterPro" id="IPR028978">
    <property type="entry name" value="Chorismate_lyase_/UTRA_dom_sf"/>
</dbReference>